<dbReference type="Proteomes" id="UP000324222">
    <property type="component" value="Unassembled WGS sequence"/>
</dbReference>
<comment type="caution">
    <text evidence="1">The sequence shown here is derived from an EMBL/GenBank/DDBJ whole genome shotgun (WGS) entry which is preliminary data.</text>
</comment>
<sequence length="72" mass="7764">MTTLTTTTTANLSSHLPALHTPVQSSTVNFTRIVTFILSYTTHGQLPLPRKVLTPVSPHSGNTKLVHDSLAI</sequence>
<protein>
    <submittedName>
        <fullName evidence="1">Uncharacterized protein</fullName>
    </submittedName>
</protein>
<proteinExistence type="predicted"/>
<name>A0A5B7HGK0_PORTR</name>
<evidence type="ECO:0000313" key="1">
    <source>
        <dbReference type="EMBL" id="MPC68058.1"/>
    </source>
</evidence>
<evidence type="ECO:0000313" key="2">
    <source>
        <dbReference type="Proteomes" id="UP000324222"/>
    </source>
</evidence>
<keyword evidence="2" id="KW-1185">Reference proteome</keyword>
<reference evidence="1 2" key="1">
    <citation type="submission" date="2019-05" db="EMBL/GenBank/DDBJ databases">
        <title>Another draft genome of Portunus trituberculatus and its Hox gene families provides insights of decapod evolution.</title>
        <authorList>
            <person name="Jeong J.-H."/>
            <person name="Song I."/>
            <person name="Kim S."/>
            <person name="Choi T."/>
            <person name="Kim D."/>
            <person name="Ryu S."/>
            <person name="Kim W."/>
        </authorList>
    </citation>
    <scope>NUCLEOTIDE SEQUENCE [LARGE SCALE GENOMIC DNA]</scope>
    <source>
        <tissue evidence="1">Muscle</tissue>
    </source>
</reference>
<gene>
    <name evidence="1" type="ORF">E2C01_062248</name>
</gene>
<dbReference type="EMBL" id="VSRR010027199">
    <property type="protein sequence ID" value="MPC68058.1"/>
    <property type="molecule type" value="Genomic_DNA"/>
</dbReference>
<organism evidence="1 2">
    <name type="scientific">Portunus trituberculatus</name>
    <name type="common">Swimming crab</name>
    <name type="synonym">Neptunus trituberculatus</name>
    <dbReference type="NCBI Taxonomy" id="210409"/>
    <lineage>
        <taxon>Eukaryota</taxon>
        <taxon>Metazoa</taxon>
        <taxon>Ecdysozoa</taxon>
        <taxon>Arthropoda</taxon>
        <taxon>Crustacea</taxon>
        <taxon>Multicrustacea</taxon>
        <taxon>Malacostraca</taxon>
        <taxon>Eumalacostraca</taxon>
        <taxon>Eucarida</taxon>
        <taxon>Decapoda</taxon>
        <taxon>Pleocyemata</taxon>
        <taxon>Brachyura</taxon>
        <taxon>Eubrachyura</taxon>
        <taxon>Portunoidea</taxon>
        <taxon>Portunidae</taxon>
        <taxon>Portuninae</taxon>
        <taxon>Portunus</taxon>
    </lineage>
</organism>
<accession>A0A5B7HGK0</accession>
<dbReference type="AlphaFoldDB" id="A0A5B7HGK0"/>